<dbReference type="Proteomes" id="UP000322530">
    <property type="component" value="Unassembled WGS sequence"/>
</dbReference>
<dbReference type="AlphaFoldDB" id="A0A5A5TBU8"/>
<evidence type="ECO:0000313" key="2">
    <source>
        <dbReference type="Proteomes" id="UP000322530"/>
    </source>
</evidence>
<organism evidence="1 2">
    <name type="scientific">Dictyobacter arantiisoli</name>
    <dbReference type="NCBI Taxonomy" id="2014874"/>
    <lineage>
        <taxon>Bacteria</taxon>
        <taxon>Bacillati</taxon>
        <taxon>Chloroflexota</taxon>
        <taxon>Ktedonobacteria</taxon>
        <taxon>Ktedonobacterales</taxon>
        <taxon>Dictyobacteraceae</taxon>
        <taxon>Dictyobacter</taxon>
    </lineage>
</organism>
<comment type="caution">
    <text evidence="1">The sequence shown here is derived from an EMBL/GenBank/DDBJ whole genome shotgun (WGS) entry which is preliminary data.</text>
</comment>
<accession>A0A5A5TBU8</accession>
<name>A0A5A5TBU8_9CHLR</name>
<gene>
    <name evidence="1" type="ORF">KDI_20430</name>
</gene>
<keyword evidence="2" id="KW-1185">Reference proteome</keyword>
<protein>
    <submittedName>
        <fullName evidence="1">Uncharacterized protein</fullName>
    </submittedName>
</protein>
<sequence length="53" mass="5848">MVGHILTSGVKEAQVEDASLLALADFKTENKRHSGLRIDGGGLRRLEHTMLFK</sequence>
<proteinExistence type="predicted"/>
<dbReference type="EMBL" id="BIXY01000025">
    <property type="protein sequence ID" value="GCF08479.1"/>
    <property type="molecule type" value="Genomic_DNA"/>
</dbReference>
<reference evidence="1 2" key="1">
    <citation type="submission" date="2019-01" db="EMBL/GenBank/DDBJ databases">
        <title>Draft genome sequence of Dictyobacter sp. Uno17.</title>
        <authorList>
            <person name="Wang C.M."/>
            <person name="Zheng Y."/>
            <person name="Sakai Y."/>
            <person name="Abe K."/>
            <person name="Yokota A."/>
            <person name="Yabe S."/>
        </authorList>
    </citation>
    <scope>NUCLEOTIDE SEQUENCE [LARGE SCALE GENOMIC DNA]</scope>
    <source>
        <strain evidence="1 2">Uno17</strain>
    </source>
</reference>
<evidence type="ECO:0000313" key="1">
    <source>
        <dbReference type="EMBL" id="GCF08479.1"/>
    </source>
</evidence>